<dbReference type="EMBL" id="CYKH01001564">
    <property type="protein sequence ID" value="CUG87661.1"/>
    <property type="molecule type" value="Genomic_DNA"/>
</dbReference>
<feature type="non-terminal residue" evidence="1">
    <location>
        <position position="368"/>
    </location>
</feature>
<dbReference type="PROSITE" id="PS51257">
    <property type="entry name" value="PROKAR_LIPOPROTEIN"/>
    <property type="match status" value="1"/>
</dbReference>
<evidence type="ECO:0000313" key="1">
    <source>
        <dbReference type="EMBL" id="CUG87661.1"/>
    </source>
</evidence>
<dbReference type="VEuPathDB" id="TriTrypDB:BSAL_01435"/>
<organism evidence="1 2">
    <name type="scientific">Bodo saltans</name>
    <name type="common">Flagellated protozoan</name>
    <dbReference type="NCBI Taxonomy" id="75058"/>
    <lineage>
        <taxon>Eukaryota</taxon>
        <taxon>Discoba</taxon>
        <taxon>Euglenozoa</taxon>
        <taxon>Kinetoplastea</taxon>
        <taxon>Metakinetoplastina</taxon>
        <taxon>Eubodonida</taxon>
        <taxon>Bodonidae</taxon>
        <taxon>Bodo</taxon>
    </lineage>
</organism>
<accession>A0A0S4J8A2</accession>
<name>A0A0S4J8A2_BODSA</name>
<sequence>MLNVLPRPSLNVVVAALLFVACIGAIVCAIVPTIASVHDDAMGFVSNAADSSADRIQLLLVQRLGRARLQGNMLLRAALLEDLAPNLQPWKLLRWSGAMVVAEDDTVILINPDNTGFLVSSYSPIFLGNAFPIPNFVFATNFTVPGVYVTDGYFHLNTLAPLNTTTAWKREDTTVNFGTQPFATTIAALPPNLMRWIPLSPRLTNNTASSLLLYAAAVHVPSQQRVQSLAVRIRGEALSQYLTSVNVSSTGVALVVDVATESYVAGGLSDPTGQFVNGTVPQLIGVKQLKDHRITGILHAVVHPTSVHATLSGYDALIRCILPCSFTYWPHSNELVDNSSGRRGGGFLDILFYDFTSVRVVQVSGDIG</sequence>
<gene>
    <name evidence="1" type="ORF">BSAL_01435</name>
</gene>
<proteinExistence type="predicted"/>
<dbReference type="AlphaFoldDB" id="A0A0S4J8A2"/>
<dbReference type="Proteomes" id="UP000051952">
    <property type="component" value="Unassembled WGS sequence"/>
</dbReference>
<reference evidence="2" key="1">
    <citation type="submission" date="2015-09" db="EMBL/GenBank/DDBJ databases">
        <authorList>
            <consortium name="Pathogen Informatics"/>
        </authorList>
    </citation>
    <scope>NUCLEOTIDE SEQUENCE [LARGE SCALE GENOMIC DNA]</scope>
    <source>
        <strain evidence="2">Lake Konstanz</strain>
    </source>
</reference>
<evidence type="ECO:0000313" key="2">
    <source>
        <dbReference type="Proteomes" id="UP000051952"/>
    </source>
</evidence>
<keyword evidence="2" id="KW-1185">Reference proteome</keyword>
<protein>
    <submittedName>
        <fullName evidence="1">GPI-anchored surface protein, putative</fullName>
    </submittedName>
</protein>